<dbReference type="PIRSF" id="PIRSF029826">
    <property type="entry name" value="UCP029826_pph"/>
    <property type="match status" value="1"/>
</dbReference>
<dbReference type="CDD" id="cd11537">
    <property type="entry name" value="NTP-PPase_RS21-C6_like"/>
    <property type="match status" value="1"/>
</dbReference>
<dbReference type="EMBL" id="AUZZ01005229">
    <property type="protein sequence ID" value="EQD50410.1"/>
    <property type="molecule type" value="Genomic_DNA"/>
</dbReference>
<protein>
    <submittedName>
        <fullName evidence="2">NTP Pyrophosphohydrolase MazG-related, RS21-C6</fullName>
    </submittedName>
</protein>
<feature type="compositionally biased region" description="Basic and acidic residues" evidence="1">
    <location>
        <begin position="1"/>
        <end position="17"/>
    </location>
</feature>
<sequence>MARREATDAKRAPRGSDPDPFETLRSALRQFAAERDWDQFHFPKNLAIALSVEVAELLEHFQWMPDQESAALPPGQRAKVREELADVLLYLIRLADKLDIDLVSASLDKMAVNAKKYPVHKARGTSKKYTDL</sequence>
<dbReference type="InterPro" id="IPR025984">
    <property type="entry name" value="DCTPP"/>
</dbReference>
<organism evidence="2">
    <name type="scientific">mine drainage metagenome</name>
    <dbReference type="NCBI Taxonomy" id="410659"/>
    <lineage>
        <taxon>unclassified sequences</taxon>
        <taxon>metagenomes</taxon>
        <taxon>ecological metagenomes</taxon>
    </lineage>
</organism>
<dbReference type="SUPFAM" id="SSF101386">
    <property type="entry name" value="all-alpha NTP pyrophosphatases"/>
    <property type="match status" value="1"/>
</dbReference>
<dbReference type="GO" id="GO:0009143">
    <property type="term" value="P:nucleoside triphosphate catabolic process"/>
    <property type="evidence" value="ECO:0007669"/>
    <property type="project" value="InterPro"/>
</dbReference>
<evidence type="ECO:0000256" key="1">
    <source>
        <dbReference type="SAM" id="MobiDB-lite"/>
    </source>
</evidence>
<proteinExistence type="predicted"/>
<comment type="caution">
    <text evidence="2">The sequence shown here is derived from an EMBL/GenBank/DDBJ whole genome shotgun (WGS) entry which is preliminary data.</text>
</comment>
<dbReference type="InterPro" id="IPR052555">
    <property type="entry name" value="dCTP_Pyrophosphatase"/>
</dbReference>
<keyword evidence="2" id="KW-0378">Hydrolase</keyword>
<evidence type="ECO:0000313" key="2">
    <source>
        <dbReference type="EMBL" id="EQD50410.1"/>
    </source>
</evidence>
<reference evidence="2" key="2">
    <citation type="journal article" date="2014" name="ISME J.">
        <title>Microbial stratification in low pH oxic and suboxic macroscopic growths along an acid mine drainage.</title>
        <authorList>
            <person name="Mendez-Garcia C."/>
            <person name="Mesa V."/>
            <person name="Sprenger R.R."/>
            <person name="Richter M."/>
            <person name="Diez M.S."/>
            <person name="Solano J."/>
            <person name="Bargiela R."/>
            <person name="Golyshina O.V."/>
            <person name="Manteca A."/>
            <person name="Ramos J.L."/>
            <person name="Gallego J.R."/>
            <person name="Llorente I."/>
            <person name="Martins Dos Santos V.A."/>
            <person name="Jensen O.N."/>
            <person name="Pelaez A.I."/>
            <person name="Sanchez J."/>
            <person name="Ferrer M."/>
        </authorList>
    </citation>
    <scope>NUCLEOTIDE SEQUENCE</scope>
</reference>
<name>T1B863_9ZZZZ</name>
<dbReference type="PANTHER" id="PTHR46523:SF1">
    <property type="entry name" value="DCTP PYROPHOSPHATASE 1"/>
    <property type="match status" value="1"/>
</dbReference>
<reference evidence="2" key="1">
    <citation type="submission" date="2013-08" db="EMBL/GenBank/DDBJ databases">
        <authorList>
            <person name="Mendez C."/>
            <person name="Richter M."/>
            <person name="Ferrer M."/>
            <person name="Sanchez J."/>
        </authorList>
    </citation>
    <scope>NUCLEOTIDE SEQUENCE</scope>
</reference>
<dbReference type="GO" id="GO:0047429">
    <property type="term" value="F:nucleoside triphosphate diphosphatase activity"/>
    <property type="evidence" value="ECO:0007669"/>
    <property type="project" value="InterPro"/>
</dbReference>
<gene>
    <name evidence="2" type="ORF">B2A_07313</name>
</gene>
<dbReference type="PANTHER" id="PTHR46523">
    <property type="entry name" value="DCTP PYROPHOSPHATASE 1"/>
    <property type="match status" value="1"/>
</dbReference>
<feature type="region of interest" description="Disordered" evidence="1">
    <location>
        <begin position="1"/>
        <end position="22"/>
    </location>
</feature>
<dbReference type="Pfam" id="PF12643">
    <property type="entry name" value="MazG-like"/>
    <property type="match status" value="1"/>
</dbReference>
<dbReference type="AlphaFoldDB" id="T1B863"/>
<accession>T1B863</accession>
<dbReference type="Gene3D" id="1.10.287.1080">
    <property type="entry name" value="MazG-like"/>
    <property type="match status" value="1"/>
</dbReference>